<proteinExistence type="predicted"/>
<dbReference type="Pfam" id="PF08869">
    <property type="entry name" value="XisI"/>
    <property type="match status" value="1"/>
</dbReference>
<dbReference type="STRING" id="1641165.XM38_22200"/>
<gene>
    <name evidence="1" type="ORF">XM38_003870</name>
</gene>
<evidence type="ECO:0000313" key="2">
    <source>
        <dbReference type="Proteomes" id="UP000191901"/>
    </source>
</evidence>
<reference evidence="1 2" key="1">
    <citation type="journal article" date="2016" name="Biochim. Biophys. Acta">
        <title>Characterization of red-shifted phycobilisomes isolated from the chlorophyll f-containing cyanobacterium Halomicronema hongdechloris.</title>
        <authorList>
            <person name="Li Y."/>
            <person name="Lin Y."/>
            <person name="Garvey C.J."/>
            <person name="Birch D."/>
            <person name="Corkery R.W."/>
            <person name="Loughlin P.C."/>
            <person name="Scheer H."/>
            <person name="Willows R.D."/>
            <person name="Chen M."/>
        </authorList>
    </citation>
    <scope>NUCLEOTIDE SEQUENCE [LARGE SCALE GENOMIC DNA]</scope>
    <source>
        <strain evidence="1 2">C2206</strain>
    </source>
</reference>
<dbReference type="InterPro" id="IPR014968">
    <property type="entry name" value="XisI"/>
</dbReference>
<dbReference type="RefSeq" id="WP_080812817.1">
    <property type="nucleotide sequence ID" value="NZ_CP021983.2"/>
</dbReference>
<dbReference type="OrthoDB" id="467081at2"/>
<dbReference type="KEGG" id="hhg:XM38_003870"/>
<keyword evidence="2" id="KW-1185">Reference proteome</keyword>
<dbReference type="InterPro" id="IPR035943">
    <property type="entry name" value="XisI-like_sf"/>
</dbReference>
<dbReference type="AlphaFoldDB" id="A0A1Z3HGM4"/>
<name>A0A1Z3HGM4_9CYAN</name>
<evidence type="ECO:0000313" key="1">
    <source>
        <dbReference type="EMBL" id="ASC69460.1"/>
    </source>
</evidence>
<dbReference type="Proteomes" id="UP000191901">
    <property type="component" value="Chromosome"/>
</dbReference>
<protein>
    <submittedName>
        <fullName evidence="1">XisI protein-like protein</fullName>
    </submittedName>
</protein>
<dbReference type="EMBL" id="CP021983">
    <property type="protein sequence ID" value="ASC69460.1"/>
    <property type="molecule type" value="Genomic_DNA"/>
</dbReference>
<dbReference type="SUPFAM" id="SSF143847">
    <property type="entry name" value="XisI-like"/>
    <property type="match status" value="1"/>
</dbReference>
<dbReference type="CDD" id="cd16382">
    <property type="entry name" value="XisI-like"/>
    <property type="match status" value="1"/>
</dbReference>
<organism evidence="1 2">
    <name type="scientific">Halomicronema hongdechloris C2206</name>
    <dbReference type="NCBI Taxonomy" id="1641165"/>
    <lineage>
        <taxon>Bacteria</taxon>
        <taxon>Bacillati</taxon>
        <taxon>Cyanobacteriota</taxon>
        <taxon>Cyanophyceae</taxon>
        <taxon>Nodosilineales</taxon>
        <taxon>Nodosilineaceae</taxon>
        <taxon>Halomicronema</taxon>
    </lineage>
</organism>
<sequence length="111" mass="12878">MASVDSYRQLVQDLLEDYSKVDFNNPDLETELIFDTQRDRYQVVHVGWSNKRRVYGCVLHLDIKDGKIWIQHDGTEGGIALELVERGVPKHDIVLGFHSPFKRQFTEFAVS</sequence>
<dbReference type="Gene3D" id="3.30.310.110">
    <property type="entry name" value="XisI-like"/>
    <property type="match status" value="1"/>
</dbReference>
<accession>A0A1Z3HGM4</accession>